<dbReference type="PANTHER" id="PTHR43284:SF1">
    <property type="entry name" value="ASPARAGINE SYNTHETASE"/>
    <property type="match status" value="1"/>
</dbReference>
<comment type="pathway">
    <text evidence="1">Amino-acid biosynthesis; L-asparagine biosynthesis; L-asparagine from L-aspartate (L-Gln route): step 1/1.</text>
</comment>
<evidence type="ECO:0000256" key="4">
    <source>
        <dbReference type="ARBA" id="ARBA00022741"/>
    </source>
</evidence>
<dbReference type="PANTHER" id="PTHR43284">
    <property type="entry name" value="ASPARAGINE SYNTHETASE (GLUTAMINE-HYDROLYZING)"/>
    <property type="match status" value="1"/>
</dbReference>
<keyword evidence="4 9" id="KW-0547">Nucleotide-binding</keyword>
<comment type="catalytic activity">
    <reaction evidence="7">
        <text>L-aspartate + L-glutamine + ATP + H2O = L-asparagine + L-glutamate + AMP + diphosphate + H(+)</text>
        <dbReference type="Rhea" id="RHEA:12228"/>
        <dbReference type="ChEBI" id="CHEBI:15377"/>
        <dbReference type="ChEBI" id="CHEBI:15378"/>
        <dbReference type="ChEBI" id="CHEBI:29985"/>
        <dbReference type="ChEBI" id="CHEBI:29991"/>
        <dbReference type="ChEBI" id="CHEBI:30616"/>
        <dbReference type="ChEBI" id="CHEBI:33019"/>
        <dbReference type="ChEBI" id="CHEBI:58048"/>
        <dbReference type="ChEBI" id="CHEBI:58359"/>
        <dbReference type="ChEBI" id="CHEBI:456215"/>
        <dbReference type="EC" id="6.3.5.4"/>
    </reaction>
</comment>
<name>A0A5E4PJ03_9COXI</name>
<evidence type="ECO:0000256" key="1">
    <source>
        <dbReference type="ARBA" id="ARBA00005187"/>
    </source>
</evidence>
<dbReference type="CDD" id="cd00712">
    <property type="entry name" value="AsnB"/>
    <property type="match status" value="1"/>
</dbReference>
<proteinExistence type="inferred from homology"/>
<dbReference type="GO" id="GO:0004066">
    <property type="term" value="F:asparagine synthase (glutamine-hydrolyzing) activity"/>
    <property type="evidence" value="ECO:0007669"/>
    <property type="project" value="UniProtKB-EC"/>
</dbReference>
<dbReference type="GO" id="GO:0006529">
    <property type="term" value="P:asparagine biosynthetic process"/>
    <property type="evidence" value="ECO:0007669"/>
    <property type="project" value="UniProtKB-KW"/>
</dbReference>
<dbReference type="SUPFAM" id="SSF56235">
    <property type="entry name" value="N-terminal nucleophile aminohydrolases (Ntn hydrolases)"/>
    <property type="match status" value="1"/>
</dbReference>
<dbReference type="InterPro" id="IPR006426">
    <property type="entry name" value="Asn_synth_AEB"/>
</dbReference>
<evidence type="ECO:0000256" key="9">
    <source>
        <dbReference type="PIRSR" id="PIRSR001589-2"/>
    </source>
</evidence>
<feature type="site" description="Important for beta-aspartyl-AMP intermediate formation" evidence="10">
    <location>
        <position position="369"/>
    </location>
</feature>
<dbReference type="NCBIfam" id="TIGR01536">
    <property type="entry name" value="asn_synth_AEB"/>
    <property type="match status" value="1"/>
</dbReference>
<accession>A0A5E4PJ03</accession>
<evidence type="ECO:0000256" key="5">
    <source>
        <dbReference type="ARBA" id="ARBA00022840"/>
    </source>
</evidence>
<dbReference type="Gene3D" id="3.60.20.10">
    <property type="entry name" value="Glutamine Phosphoribosylpyrophosphate, subunit 1, domain 1"/>
    <property type="match status" value="1"/>
</dbReference>
<feature type="active site" description="For GATase activity" evidence="8">
    <location>
        <position position="2"/>
    </location>
</feature>
<dbReference type="InterPro" id="IPR017932">
    <property type="entry name" value="GATase_2_dom"/>
</dbReference>
<feature type="binding site" evidence="9">
    <location>
        <position position="292"/>
    </location>
    <ligand>
        <name>ATP</name>
        <dbReference type="ChEBI" id="CHEBI:30616"/>
    </ligand>
</feature>
<protein>
    <recommendedName>
        <fullName evidence="3">asparagine synthase (glutamine-hydrolyzing)</fullName>
        <ecNumber evidence="3">6.3.5.4</ecNumber>
    </recommendedName>
</protein>
<dbReference type="EMBL" id="LR699119">
    <property type="protein sequence ID" value="VVC76403.1"/>
    <property type="molecule type" value="Genomic_DNA"/>
</dbReference>
<evidence type="ECO:0000256" key="3">
    <source>
        <dbReference type="ARBA" id="ARBA00012737"/>
    </source>
</evidence>
<dbReference type="InterPro" id="IPR014729">
    <property type="entry name" value="Rossmann-like_a/b/a_fold"/>
</dbReference>
<evidence type="ECO:0000313" key="13">
    <source>
        <dbReference type="Proteomes" id="UP000324194"/>
    </source>
</evidence>
<dbReference type="CDD" id="cd01991">
    <property type="entry name" value="Asn_synthase_B_C"/>
    <property type="match status" value="1"/>
</dbReference>
<dbReference type="AlphaFoldDB" id="A0A5E4PJ03"/>
<dbReference type="InterPro" id="IPR033738">
    <property type="entry name" value="AsnB_N"/>
</dbReference>
<reference evidence="12 13" key="1">
    <citation type="submission" date="2019-08" db="EMBL/GenBank/DDBJ databases">
        <authorList>
            <person name="Guy L."/>
        </authorList>
    </citation>
    <scope>NUCLEOTIDE SEQUENCE [LARGE SCALE GENOMIC DNA]</scope>
    <source>
        <strain evidence="12 13">SGT-108</strain>
    </source>
</reference>
<dbReference type="InterPro" id="IPR051786">
    <property type="entry name" value="ASN_synthetase/amidase"/>
</dbReference>
<evidence type="ECO:0000256" key="2">
    <source>
        <dbReference type="ARBA" id="ARBA00005752"/>
    </source>
</evidence>
<dbReference type="KEGG" id="asip:AQUSIP_17150"/>
<keyword evidence="5 9" id="KW-0067">ATP-binding</keyword>
<dbReference type="Pfam" id="PF13537">
    <property type="entry name" value="GATase_7"/>
    <property type="match status" value="1"/>
</dbReference>
<dbReference type="InterPro" id="IPR001962">
    <property type="entry name" value="Asn_synthase"/>
</dbReference>
<feature type="domain" description="Glutamine amidotransferase type-2" evidence="11">
    <location>
        <begin position="2"/>
        <end position="211"/>
    </location>
</feature>
<organism evidence="12 13">
    <name type="scientific">Aquicella siphonis</name>
    <dbReference type="NCBI Taxonomy" id="254247"/>
    <lineage>
        <taxon>Bacteria</taxon>
        <taxon>Pseudomonadati</taxon>
        <taxon>Pseudomonadota</taxon>
        <taxon>Gammaproteobacteria</taxon>
        <taxon>Legionellales</taxon>
        <taxon>Coxiellaceae</taxon>
        <taxon>Aquicella</taxon>
    </lineage>
</organism>
<dbReference type="EC" id="6.3.5.4" evidence="3"/>
<dbReference type="Pfam" id="PF00733">
    <property type="entry name" value="Asn_synthase"/>
    <property type="match status" value="1"/>
</dbReference>
<evidence type="ECO:0000313" key="12">
    <source>
        <dbReference type="EMBL" id="VVC76403.1"/>
    </source>
</evidence>
<evidence type="ECO:0000256" key="8">
    <source>
        <dbReference type="PIRSR" id="PIRSR001589-1"/>
    </source>
</evidence>
<dbReference type="SUPFAM" id="SSF52402">
    <property type="entry name" value="Adenine nucleotide alpha hydrolases-like"/>
    <property type="match status" value="1"/>
</dbReference>
<dbReference type="RefSeq" id="WP_172622790.1">
    <property type="nucleotide sequence ID" value="NZ_LR699119.1"/>
</dbReference>
<keyword evidence="6 8" id="KW-0315">Glutamine amidotransferase</keyword>
<dbReference type="GO" id="GO:0005524">
    <property type="term" value="F:ATP binding"/>
    <property type="evidence" value="ECO:0007669"/>
    <property type="project" value="UniProtKB-KW"/>
</dbReference>
<keyword evidence="8" id="KW-0028">Amino-acid biosynthesis</keyword>
<keyword evidence="13" id="KW-1185">Reference proteome</keyword>
<feature type="binding site" evidence="9">
    <location>
        <position position="100"/>
    </location>
    <ligand>
        <name>L-glutamine</name>
        <dbReference type="ChEBI" id="CHEBI:58359"/>
    </ligand>
</feature>
<evidence type="ECO:0000259" key="11">
    <source>
        <dbReference type="PROSITE" id="PS51278"/>
    </source>
</evidence>
<dbReference type="Proteomes" id="UP000324194">
    <property type="component" value="Chromosome 1"/>
</dbReference>
<dbReference type="InterPro" id="IPR029055">
    <property type="entry name" value="Ntn_hydrolases_N"/>
</dbReference>
<dbReference type="GO" id="GO:0005829">
    <property type="term" value="C:cytosol"/>
    <property type="evidence" value="ECO:0007669"/>
    <property type="project" value="TreeGrafter"/>
</dbReference>
<dbReference type="PIRSF" id="PIRSF001589">
    <property type="entry name" value="Asn_synthetase_glu-h"/>
    <property type="match status" value="1"/>
</dbReference>
<evidence type="ECO:0000256" key="7">
    <source>
        <dbReference type="ARBA" id="ARBA00048741"/>
    </source>
</evidence>
<comment type="similarity">
    <text evidence="2">Belongs to the asparagine synthetase family.</text>
</comment>
<sequence>MCGIIAVWKKDASVDQNRLRTAALTLRHRGPDEQHVWIASNQHVGLGHTRLSIVDLATGSQPLHSADGALHAVVGGEFYDDVAIRQSMLGKGHIFKTHTDSEILLPLYQEYGLECFSHLNGEFAFVLWDEKKQKLFAARDRFGIKPLYYAQYHGSLYLASEIKALLALGVPALWNEDIFWQEFYNVPFADQSCFKNIYQIKPGHYLLADINQQHLEEKPYWNLVFPPVNRQPAELAESEYCEQLQAHLQRAVKRRLRADVPIACYLSGGIDSSSVLVTMTELATAPVHAFNVAFEEANELNEHKTALAAANRAGAQFHSLAVTMEDIAHHYADTIWHTEIYITNGSPVAKYLLSQFVHDHGFKVVLTGEGPDELLAGYPSLWLDCVKYSDHTDNRSLANYIKELQNVDYRPGKNFKPDRQIIKKKLGYYPDLFQPINREIETLLNKDFLNKYSKRNACLKLLQSLSLTRKIHPGNMSIYLQCKTRFPVSTLNIVGDRTEMAHSIEGRQPFLDTEIVDFFARLPIHYKARGLVEKYILRHAMKTKLPRTVYKKEKHPFLSPTFFFTKGKMSSLYHLMQQVFHSDLPQQIPFLDSTAIAQLIDRLPRLSKNEIQRLEPYLHLILSSCFLADRFNIK</sequence>
<evidence type="ECO:0000256" key="6">
    <source>
        <dbReference type="ARBA" id="ARBA00022962"/>
    </source>
</evidence>
<gene>
    <name evidence="12" type="primary">asnB</name>
    <name evidence="12" type="ORF">AQUSIP_17150</name>
</gene>
<dbReference type="Gene3D" id="3.40.50.620">
    <property type="entry name" value="HUPs"/>
    <property type="match status" value="1"/>
</dbReference>
<keyword evidence="8" id="KW-0061">Asparagine biosynthesis</keyword>
<dbReference type="PROSITE" id="PS51278">
    <property type="entry name" value="GATASE_TYPE_2"/>
    <property type="match status" value="1"/>
</dbReference>
<evidence type="ECO:0000256" key="10">
    <source>
        <dbReference type="PIRSR" id="PIRSR001589-3"/>
    </source>
</evidence>